<sequence>MPADEPVALQRVQRPGQHLLAHAVDPPGFFSGAGARTNNDEGPDAVHKADIATAEHLGRRIAETTTVFAAGRAAVAV</sequence>
<comment type="caution">
    <text evidence="1">The sequence shown here is derived from an EMBL/GenBank/DDBJ whole genome shotgun (WGS) entry which is preliminary data.</text>
</comment>
<organism evidence="1 2">
    <name type="scientific">Streptomyces chryseus</name>
    <dbReference type="NCBI Taxonomy" id="68186"/>
    <lineage>
        <taxon>Bacteria</taxon>
        <taxon>Bacillati</taxon>
        <taxon>Actinomycetota</taxon>
        <taxon>Actinomycetes</taxon>
        <taxon>Kitasatosporales</taxon>
        <taxon>Streptomycetaceae</taxon>
        <taxon>Streptomyces</taxon>
    </lineage>
</organism>
<name>A0ABQ3DI80_9ACTN</name>
<dbReference type="Proteomes" id="UP000599437">
    <property type="component" value="Unassembled WGS sequence"/>
</dbReference>
<protein>
    <submittedName>
        <fullName evidence="1">Uncharacterized protein</fullName>
    </submittedName>
</protein>
<evidence type="ECO:0000313" key="1">
    <source>
        <dbReference type="EMBL" id="GHA93422.1"/>
    </source>
</evidence>
<proteinExistence type="predicted"/>
<gene>
    <name evidence="1" type="ORF">GCM10010346_15110</name>
</gene>
<accession>A0ABQ3DI80</accession>
<dbReference type="EMBL" id="BMVO01000003">
    <property type="protein sequence ID" value="GHA93422.1"/>
    <property type="molecule type" value="Genomic_DNA"/>
</dbReference>
<reference evidence="2" key="1">
    <citation type="journal article" date="2019" name="Int. J. Syst. Evol. Microbiol.">
        <title>The Global Catalogue of Microorganisms (GCM) 10K type strain sequencing project: providing services to taxonomists for standard genome sequencing and annotation.</title>
        <authorList>
            <consortium name="The Broad Institute Genomics Platform"/>
            <consortium name="The Broad Institute Genome Sequencing Center for Infectious Disease"/>
            <person name="Wu L."/>
            <person name="Ma J."/>
        </authorList>
    </citation>
    <scope>NUCLEOTIDE SEQUENCE [LARGE SCALE GENOMIC DNA]</scope>
    <source>
        <strain evidence="2">JCM 4737</strain>
    </source>
</reference>
<evidence type="ECO:0000313" key="2">
    <source>
        <dbReference type="Proteomes" id="UP000599437"/>
    </source>
</evidence>
<keyword evidence="2" id="KW-1185">Reference proteome</keyword>